<dbReference type="PANTHER" id="PTHR12111">
    <property type="entry name" value="SPLICING FACTOR YJU2"/>
    <property type="match status" value="1"/>
</dbReference>
<protein>
    <submittedName>
        <fullName evidence="8">CWC16 protein</fullName>
    </submittedName>
</protein>
<comment type="subcellular location">
    <subcellularLocation>
        <location evidence="1">Nucleus</location>
    </subcellularLocation>
</comment>
<keyword evidence="9" id="KW-1185">Reference proteome</keyword>
<evidence type="ECO:0000313" key="8">
    <source>
        <dbReference type="EMBL" id="RKP08954.1"/>
    </source>
</evidence>
<gene>
    <name evidence="8" type="ORF">THASP1DRAFT_7372</name>
</gene>
<evidence type="ECO:0000256" key="4">
    <source>
        <dbReference type="ARBA" id="ARBA00022728"/>
    </source>
</evidence>
<dbReference type="GO" id="GO:0046872">
    <property type="term" value="F:metal ion binding"/>
    <property type="evidence" value="ECO:0007669"/>
    <property type="project" value="UniProtKB-KW"/>
</dbReference>
<evidence type="ECO:0000256" key="5">
    <source>
        <dbReference type="ARBA" id="ARBA00022833"/>
    </source>
</evidence>
<organism evidence="8 9">
    <name type="scientific">Thamnocephalis sphaerospora</name>
    <dbReference type="NCBI Taxonomy" id="78915"/>
    <lineage>
        <taxon>Eukaryota</taxon>
        <taxon>Fungi</taxon>
        <taxon>Fungi incertae sedis</taxon>
        <taxon>Zoopagomycota</taxon>
        <taxon>Zoopagomycotina</taxon>
        <taxon>Zoopagomycetes</taxon>
        <taxon>Zoopagales</taxon>
        <taxon>Sigmoideomycetaceae</taxon>
        <taxon>Thamnocephalis</taxon>
    </lineage>
</organism>
<sequence>MSERKVLNKYYPPDFDPSKIPRLRRPRDLQEKVRLMAPFSMRCTTCNEYVAKGKKFNARKETVQGEDYLGLKIFRFYIRCPRCSAEITFKTDPENSDYKCEQGAVRNFEPWREEKIQEKETEESEGQAAELDPMRALERRTEESKREMEIMDALDEIRIRNARNERVDQDAVLDRVLGEDPEEVLRREEEEIER</sequence>
<dbReference type="GO" id="GO:0000398">
    <property type="term" value="P:mRNA splicing, via spliceosome"/>
    <property type="evidence" value="ECO:0007669"/>
    <property type="project" value="InterPro"/>
</dbReference>
<dbReference type="EMBL" id="KZ992555">
    <property type="protein sequence ID" value="RKP08954.1"/>
    <property type="molecule type" value="Genomic_DNA"/>
</dbReference>
<reference evidence="9" key="1">
    <citation type="journal article" date="2018" name="Nat. Microbiol.">
        <title>Leveraging single-cell genomics to expand the fungal tree of life.</title>
        <authorList>
            <person name="Ahrendt S.R."/>
            <person name="Quandt C.A."/>
            <person name="Ciobanu D."/>
            <person name="Clum A."/>
            <person name="Salamov A."/>
            <person name="Andreopoulos B."/>
            <person name="Cheng J.F."/>
            <person name="Woyke T."/>
            <person name="Pelin A."/>
            <person name="Henrissat B."/>
            <person name="Reynolds N.K."/>
            <person name="Benny G.L."/>
            <person name="Smith M.E."/>
            <person name="James T.Y."/>
            <person name="Grigoriev I.V."/>
        </authorList>
    </citation>
    <scope>NUCLEOTIDE SEQUENCE [LARGE SCALE GENOMIC DNA]</scope>
    <source>
        <strain evidence="9">RSA 1356</strain>
    </source>
</reference>
<evidence type="ECO:0000313" key="9">
    <source>
        <dbReference type="Proteomes" id="UP000271241"/>
    </source>
</evidence>
<evidence type="ECO:0000256" key="6">
    <source>
        <dbReference type="ARBA" id="ARBA00023187"/>
    </source>
</evidence>
<feature type="non-terminal residue" evidence="8">
    <location>
        <position position="194"/>
    </location>
</feature>
<dbReference type="STRING" id="78915.A0A4P9XS54"/>
<accession>A0A4P9XS54</accession>
<dbReference type="HAMAP" id="MF_03226">
    <property type="entry name" value="YJU2"/>
    <property type="match status" value="1"/>
</dbReference>
<keyword evidence="7" id="KW-0539">Nucleus</keyword>
<keyword evidence="4" id="KW-0747">Spliceosome</keyword>
<dbReference type="AlphaFoldDB" id="A0A4P9XS54"/>
<dbReference type="PANTHER" id="PTHR12111:SF1">
    <property type="entry name" value="SPLICING FACTOR YJU2"/>
    <property type="match status" value="1"/>
</dbReference>
<dbReference type="Pfam" id="PF04502">
    <property type="entry name" value="Saf4_Yju2"/>
    <property type="match status" value="1"/>
</dbReference>
<dbReference type="GO" id="GO:0071006">
    <property type="term" value="C:U2-type catalytic step 1 spliceosome"/>
    <property type="evidence" value="ECO:0007669"/>
    <property type="project" value="TreeGrafter"/>
</dbReference>
<name>A0A4P9XS54_9FUNG</name>
<dbReference type="InterPro" id="IPR007590">
    <property type="entry name" value="Saf4/Yju2"/>
</dbReference>
<keyword evidence="6" id="KW-0508">mRNA splicing</keyword>
<keyword evidence="2" id="KW-0507">mRNA processing</keyword>
<dbReference type="OrthoDB" id="674963at2759"/>
<evidence type="ECO:0000256" key="7">
    <source>
        <dbReference type="ARBA" id="ARBA00023242"/>
    </source>
</evidence>
<dbReference type="InterPro" id="IPR043701">
    <property type="entry name" value="Yju2"/>
</dbReference>
<dbReference type="Proteomes" id="UP000271241">
    <property type="component" value="Unassembled WGS sequence"/>
</dbReference>
<keyword evidence="5" id="KW-0862">Zinc</keyword>
<keyword evidence="3" id="KW-0479">Metal-binding</keyword>
<evidence type="ECO:0000256" key="3">
    <source>
        <dbReference type="ARBA" id="ARBA00022723"/>
    </source>
</evidence>
<proteinExistence type="inferred from homology"/>
<evidence type="ECO:0000256" key="2">
    <source>
        <dbReference type="ARBA" id="ARBA00022664"/>
    </source>
</evidence>
<evidence type="ECO:0000256" key="1">
    <source>
        <dbReference type="ARBA" id="ARBA00004123"/>
    </source>
</evidence>